<gene>
    <name evidence="1" type="ORF">K435DRAFT_780056</name>
</gene>
<evidence type="ECO:0000313" key="1">
    <source>
        <dbReference type="EMBL" id="THU92938.1"/>
    </source>
</evidence>
<protein>
    <submittedName>
        <fullName evidence="1">Uncharacterized protein</fullName>
    </submittedName>
</protein>
<organism evidence="1 2">
    <name type="scientific">Dendrothele bispora (strain CBS 962.96)</name>
    <dbReference type="NCBI Taxonomy" id="1314807"/>
    <lineage>
        <taxon>Eukaryota</taxon>
        <taxon>Fungi</taxon>
        <taxon>Dikarya</taxon>
        <taxon>Basidiomycota</taxon>
        <taxon>Agaricomycotina</taxon>
        <taxon>Agaricomycetes</taxon>
        <taxon>Agaricomycetidae</taxon>
        <taxon>Agaricales</taxon>
        <taxon>Agaricales incertae sedis</taxon>
        <taxon>Dendrothele</taxon>
    </lineage>
</organism>
<sequence length="66" mass="7551">MACGRSLSQGLQCSLIHMGCHLHLRDVSKYSGVPRCIVQHTFEDYWIEGHARHTRIMEAQRRAGKS</sequence>
<evidence type="ECO:0000313" key="2">
    <source>
        <dbReference type="Proteomes" id="UP000297245"/>
    </source>
</evidence>
<accession>A0A4S8LV67</accession>
<name>A0A4S8LV67_DENBC</name>
<proteinExistence type="predicted"/>
<keyword evidence="2" id="KW-1185">Reference proteome</keyword>
<dbReference type="Proteomes" id="UP000297245">
    <property type="component" value="Unassembled WGS sequence"/>
</dbReference>
<dbReference type="EMBL" id="ML179263">
    <property type="protein sequence ID" value="THU92938.1"/>
    <property type="molecule type" value="Genomic_DNA"/>
</dbReference>
<reference evidence="1 2" key="1">
    <citation type="journal article" date="2019" name="Nat. Ecol. Evol.">
        <title>Megaphylogeny resolves global patterns of mushroom evolution.</title>
        <authorList>
            <person name="Varga T."/>
            <person name="Krizsan K."/>
            <person name="Foldi C."/>
            <person name="Dima B."/>
            <person name="Sanchez-Garcia M."/>
            <person name="Sanchez-Ramirez S."/>
            <person name="Szollosi G.J."/>
            <person name="Szarkandi J.G."/>
            <person name="Papp V."/>
            <person name="Albert L."/>
            <person name="Andreopoulos W."/>
            <person name="Angelini C."/>
            <person name="Antonin V."/>
            <person name="Barry K.W."/>
            <person name="Bougher N.L."/>
            <person name="Buchanan P."/>
            <person name="Buyck B."/>
            <person name="Bense V."/>
            <person name="Catcheside P."/>
            <person name="Chovatia M."/>
            <person name="Cooper J."/>
            <person name="Damon W."/>
            <person name="Desjardin D."/>
            <person name="Finy P."/>
            <person name="Geml J."/>
            <person name="Haridas S."/>
            <person name="Hughes K."/>
            <person name="Justo A."/>
            <person name="Karasinski D."/>
            <person name="Kautmanova I."/>
            <person name="Kiss B."/>
            <person name="Kocsube S."/>
            <person name="Kotiranta H."/>
            <person name="LaButti K.M."/>
            <person name="Lechner B.E."/>
            <person name="Liimatainen K."/>
            <person name="Lipzen A."/>
            <person name="Lukacs Z."/>
            <person name="Mihaltcheva S."/>
            <person name="Morgado L.N."/>
            <person name="Niskanen T."/>
            <person name="Noordeloos M.E."/>
            <person name="Ohm R.A."/>
            <person name="Ortiz-Santana B."/>
            <person name="Ovrebo C."/>
            <person name="Racz N."/>
            <person name="Riley R."/>
            <person name="Savchenko A."/>
            <person name="Shiryaev A."/>
            <person name="Soop K."/>
            <person name="Spirin V."/>
            <person name="Szebenyi C."/>
            <person name="Tomsovsky M."/>
            <person name="Tulloss R.E."/>
            <person name="Uehling J."/>
            <person name="Grigoriev I.V."/>
            <person name="Vagvolgyi C."/>
            <person name="Papp T."/>
            <person name="Martin F.M."/>
            <person name="Miettinen O."/>
            <person name="Hibbett D.S."/>
            <person name="Nagy L.G."/>
        </authorList>
    </citation>
    <scope>NUCLEOTIDE SEQUENCE [LARGE SCALE GENOMIC DNA]</scope>
    <source>
        <strain evidence="1 2">CBS 962.96</strain>
    </source>
</reference>
<dbReference type="AlphaFoldDB" id="A0A4S8LV67"/>